<dbReference type="SUPFAM" id="SSF103481">
    <property type="entry name" value="Multidrug resistance efflux transporter EmrE"/>
    <property type="match status" value="2"/>
</dbReference>
<keyword evidence="9" id="KW-1185">Reference proteome</keyword>
<proteinExistence type="inferred from homology"/>
<feature type="transmembrane region" description="Helical" evidence="6">
    <location>
        <begin position="278"/>
        <end position="300"/>
    </location>
</feature>
<dbReference type="STRING" id="1278073.MYSTI_01894"/>
<reference evidence="8 9" key="1">
    <citation type="journal article" date="2013" name="Genome Announc.">
        <title>Complete genome sequence of Myxococcus stipitatus strain DSM 14675, a fruiting myxobacterium.</title>
        <authorList>
            <person name="Huntley S."/>
            <person name="Kneip S."/>
            <person name="Treuner-Lange A."/>
            <person name="Sogaard-Andersen L."/>
        </authorList>
    </citation>
    <scope>NUCLEOTIDE SEQUENCE [LARGE SCALE GENOMIC DNA]</scope>
    <source>
        <strain evidence="9">DSM 14675 / JCM 12634 / Mx s8</strain>
    </source>
</reference>
<feature type="transmembrane region" description="Helical" evidence="6">
    <location>
        <begin position="157"/>
        <end position="180"/>
    </location>
</feature>
<keyword evidence="4 6" id="KW-1133">Transmembrane helix</keyword>
<dbReference type="Proteomes" id="UP000011131">
    <property type="component" value="Chromosome"/>
</dbReference>
<keyword evidence="5 6" id="KW-0472">Membrane</keyword>
<feature type="domain" description="EamA" evidence="7">
    <location>
        <begin position="158"/>
        <end position="295"/>
    </location>
</feature>
<evidence type="ECO:0000256" key="1">
    <source>
        <dbReference type="ARBA" id="ARBA00004141"/>
    </source>
</evidence>
<evidence type="ECO:0000256" key="6">
    <source>
        <dbReference type="SAM" id="Phobius"/>
    </source>
</evidence>
<dbReference type="KEGG" id="msd:MYSTI_01894"/>
<name>L7U5T8_MYXSD</name>
<comment type="similarity">
    <text evidence="2">Belongs to the EamA transporter family.</text>
</comment>
<dbReference type="HOGENOM" id="CLU_033863_12_0_7"/>
<keyword evidence="3 6" id="KW-0812">Transmembrane</keyword>
<dbReference type="AlphaFoldDB" id="L7U5T8"/>
<feature type="transmembrane region" description="Helical" evidence="6">
    <location>
        <begin position="252"/>
        <end position="272"/>
    </location>
</feature>
<dbReference type="EMBL" id="CP004025">
    <property type="protein sequence ID" value="AGC43225.1"/>
    <property type="molecule type" value="Genomic_DNA"/>
</dbReference>
<evidence type="ECO:0000256" key="4">
    <source>
        <dbReference type="ARBA" id="ARBA00022989"/>
    </source>
</evidence>
<protein>
    <recommendedName>
        <fullName evidence="7">EamA domain-containing protein</fullName>
    </recommendedName>
</protein>
<feature type="transmembrane region" description="Helical" evidence="6">
    <location>
        <begin position="132"/>
        <end position="151"/>
    </location>
</feature>
<feature type="domain" description="EamA" evidence="7">
    <location>
        <begin position="12"/>
        <end position="143"/>
    </location>
</feature>
<dbReference type="InterPro" id="IPR000620">
    <property type="entry name" value="EamA_dom"/>
</dbReference>
<gene>
    <name evidence="8" type="ordered locus">MYSTI_01894</name>
</gene>
<dbReference type="OrthoDB" id="184388at2"/>
<dbReference type="InterPro" id="IPR037185">
    <property type="entry name" value="EmrE-like"/>
</dbReference>
<organism evidence="8 9">
    <name type="scientific">Myxococcus stipitatus (strain DSM 14675 / JCM 12634 / Mx s8)</name>
    <dbReference type="NCBI Taxonomy" id="1278073"/>
    <lineage>
        <taxon>Bacteria</taxon>
        <taxon>Pseudomonadati</taxon>
        <taxon>Myxococcota</taxon>
        <taxon>Myxococcia</taxon>
        <taxon>Myxococcales</taxon>
        <taxon>Cystobacterineae</taxon>
        <taxon>Myxococcaceae</taxon>
        <taxon>Myxococcus</taxon>
    </lineage>
</organism>
<evidence type="ECO:0000256" key="5">
    <source>
        <dbReference type="ARBA" id="ARBA00023136"/>
    </source>
</evidence>
<dbReference type="GO" id="GO:0016020">
    <property type="term" value="C:membrane"/>
    <property type="evidence" value="ECO:0007669"/>
    <property type="project" value="UniProtKB-SubCell"/>
</dbReference>
<dbReference type="PANTHER" id="PTHR32322:SF2">
    <property type="entry name" value="EAMA DOMAIN-CONTAINING PROTEIN"/>
    <property type="match status" value="1"/>
</dbReference>
<dbReference type="PANTHER" id="PTHR32322">
    <property type="entry name" value="INNER MEMBRANE TRANSPORTER"/>
    <property type="match status" value="1"/>
</dbReference>
<comment type="subcellular location">
    <subcellularLocation>
        <location evidence="1">Membrane</location>
        <topology evidence="1">Multi-pass membrane protein</topology>
    </subcellularLocation>
</comment>
<evidence type="ECO:0000313" key="9">
    <source>
        <dbReference type="Proteomes" id="UP000011131"/>
    </source>
</evidence>
<evidence type="ECO:0000256" key="3">
    <source>
        <dbReference type="ARBA" id="ARBA00022692"/>
    </source>
</evidence>
<feature type="transmembrane region" description="Helical" evidence="6">
    <location>
        <begin position="102"/>
        <end position="120"/>
    </location>
</feature>
<sequence>MSSSRKPTDGFALAMMFLLCATWGTQQVAIKLAAPHIPPLVQVALRSGLSAVLVGLLCWVRGERFSWTDGTWRPGLLAGVLFAGEFLFVAEGLRHTHASHMAVFLYTAPIFSALGLHWLVPAERLRPTQWMGIGVAFTGIMVAFGGGWFQGGLSPSVLWGDALGVLAALAWGATIVVVRVSSLADARPTQTLLYQLVGAFALLFPVALFTGQVGQVTSEGVAWLNLLFQAVGVCFISYLAWFWLLRRYVASGLSVFSFMTPLFGVTAGVLVLHERADAFFAGGAVLVLTGIIIVSASSLLKPSLRREPESV</sequence>
<evidence type="ECO:0000259" key="7">
    <source>
        <dbReference type="Pfam" id="PF00892"/>
    </source>
</evidence>
<dbReference type="InterPro" id="IPR050638">
    <property type="entry name" value="AA-Vitamin_Transporters"/>
</dbReference>
<feature type="transmembrane region" description="Helical" evidence="6">
    <location>
        <begin position="222"/>
        <end position="245"/>
    </location>
</feature>
<feature type="transmembrane region" description="Helical" evidence="6">
    <location>
        <begin position="72"/>
        <end position="90"/>
    </location>
</feature>
<evidence type="ECO:0000256" key="2">
    <source>
        <dbReference type="ARBA" id="ARBA00007362"/>
    </source>
</evidence>
<dbReference type="RefSeq" id="WP_015347487.1">
    <property type="nucleotide sequence ID" value="NC_020126.1"/>
</dbReference>
<dbReference type="Pfam" id="PF00892">
    <property type="entry name" value="EamA"/>
    <property type="match status" value="2"/>
</dbReference>
<evidence type="ECO:0000313" key="8">
    <source>
        <dbReference type="EMBL" id="AGC43225.1"/>
    </source>
</evidence>
<accession>L7U5T8</accession>
<dbReference type="eggNOG" id="COG0697">
    <property type="taxonomic scope" value="Bacteria"/>
</dbReference>
<feature type="transmembrane region" description="Helical" evidence="6">
    <location>
        <begin position="192"/>
        <end position="210"/>
    </location>
</feature>
<dbReference type="PATRIC" id="fig|1278073.3.peg.1945"/>
<feature type="transmembrane region" description="Helical" evidence="6">
    <location>
        <begin position="43"/>
        <end position="60"/>
    </location>
</feature>